<dbReference type="SMART" id="SM00263">
    <property type="entry name" value="LYZ1"/>
    <property type="match status" value="1"/>
</dbReference>
<keyword evidence="3" id="KW-0929">Antimicrobial</keyword>
<name>A0ABM1N4X0_NICVS</name>
<comment type="similarity">
    <text evidence="6">Belongs to the glycosyl hydrolase 22 family.</text>
</comment>
<dbReference type="GeneID" id="108566479"/>
<feature type="domain" description="Glycosyl hydrolases family 22 (GH22)" evidence="8">
    <location>
        <begin position="90"/>
        <end position="108"/>
    </location>
</feature>
<proteinExistence type="inferred from homology"/>
<dbReference type="PRINTS" id="PR00135">
    <property type="entry name" value="LYZLACT"/>
</dbReference>
<dbReference type="InterPro" id="IPR001916">
    <property type="entry name" value="Glyco_hydro_22"/>
</dbReference>
<evidence type="ECO:0000256" key="6">
    <source>
        <dbReference type="RuleBase" id="RU004440"/>
    </source>
</evidence>
<dbReference type="PROSITE" id="PS00128">
    <property type="entry name" value="GLYCOSYL_HYDROL_F22_1"/>
    <property type="match status" value="1"/>
</dbReference>
<dbReference type="PANTHER" id="PTHR11407:SF63">
    <property type="entry name" value="LYSOZYME C"/>
    <property type="match status" value="1"/>
</dbReference>
<keyword evidence="5" id="KW-0378">Hydrolase</keyword>
<feature type="chain" id="PRO_5045022755" description="lysozyme" evidence="7">
    <location>
        <begin position="25"/>
        <end position="255"/>
    </location>
</feature>
<evidence type="ECO:0000259" key="8">
    <source>
        <dbReference type="PROSITE" id="PS00128"/>
    </source>
</evidence>
<evidence type="ECO:0000256" key="4">
    <source>
        <dbReference type="ARBA" id="ARBA00023157"/>
    </source>
</evidence>
<reference evidence="10 11" key="1">
    <citation type="submission" date="2025-05" db="UniProtKB">
        <authorList>
            <consortium name="RefSeq"/>
        </authorList>
    </citation>
    <scope>IDENTIFICATION</scope>
    <source>
        <tissue evidence="10 11">Whole Larva</tissue>
    </source>
</reference>
<keyword evidence="5" id="KW-0326">Glycosidase</keyword>
<protein>
    <recommendedName>
        <fullName evidence="2">lysozyme</fullName>
        <ecNumber evidence="2">3.2.1.17</ecNumber>
    </recommendedName>
</protein>
<comment type="catalytic activity">
    <reaction evidence="1">
        <text>Hydrolysis of (1-&gt;4)-beta-linkages between N-acetylmuramic acid and N-acetyl-D-glucosamine residues in a peptidoglycan and between N-acetyl-D-glucosamine residues in chitodextrins.</text>
        <dbReference type="EC" id="3.2.1.17"/>
    </reaction>
</comment>
<evidence type="ECO:0000313" key="11">
    <source>
        <dbReference type="RefSeq" id="XP_017781870.1"/>
    </source>
</evidence>
<dbReference type="PROSITE" id="PS51348">
    <property type="entry name" value="GLYCOSYL_HYDROL_F22_2"/>
    <property type="match status" value="1"/>
</dbReference>
<evidence type="ECO:0000256" key="7">
    <source>
        <dbReference type="SAM" id="SignalP"/>
    </source>
</evidence>
<evidence type="ECO:0000313" key="10">
    <source>
        <dbReference type="RefSeq" id="XP_017781869.1"/>
    </source>
</evidence>
<feature type="signal peptide" evidence="7">
    <location>
        <begin position="1"/>
        <end position="24"/>
    </location>
</feature>
<dbReference type="InterPro" id="IPR019799">
    <property type="entry name" value="Glyco_hydro_22_CS"/>
</dbReference>
<evidence type="ECO:0000256" key="1">
    <source>
        <dbReference type="ARBA" id="ARBA00000632"/>
    </source>
</evidence>
<evidence type="ECO:0000313" key="9">
    <source>
        <dbReference type="Proteomes" id="UP000695000"/>
    </source>
</evidence>
<evidence type="ECO:0000256" key="2">
    <source>
        <dbReference type="ARBA" id="ARBA00012732"/>
    </source>
</evidence>
<keyword evidence="9" id="KW-1185">Reference proteome</keyword>
<dbReference type="RefSeq" id="XP_017781869.1">
    <property type="nucleotide sequence ID" value="XM_017926380.1"/>
</dbReference>
<dbReference type="Proteomes" id="UP000695000">
    <property type="component" value="Unplaced"/>
</dbReference>
<keyword evidence="4" id="KW-1015">Disulfide bond</keyword>
<dbReference type="CDD" id="cd16899">
    <property type="entry name" value="LYZ_C_invert"/>
    <property type="match status" value="1"/>
</dbReference>
<dbReference type="EC" id="3.2.1.17" evidence="2"/>
<dbReference type="Pfam" id="PF00062">
    <property type="entry name" value="Lys"/>
    <property type="match status" value="1"/>
</dbReference>
<dbReference type="RefSeq" id="XP_017781870.1">
    <property type="nucleotide sequence ID" value="XM_017926381.1"/>
</dbReference>
<keyword evidence="3" id="KW-0081">Bacteriolytic enzyme</keyword>
<gene>
    <name evidence="10 11" type="primary">LOC108566479</name>
</gene>
<organism evidence="9 11">
    <name type="scientific">Nicrophorus vespilloides</name>
    <name type="common">Boreal carrion beetle</name>
    <dbReference type="NCBI Taxonomy" id="110193"/>
    <lineage>
        <taxon>Eukaryota</taxon>
        <taxon>Metazoa</taxon>
        <taxon>Ecdysozoa</taxon>
        <taxon>Arthropoda</taxon>
        <taxon>Hexapoda</taxon>
        <taxon>Insecta</taxon>
        <taxon>Pterygota</taxon>
        <taxon>Neoptera</taxon>
        <taxon>Endopterygota</taxon>
        <taxon>Coleoptera</taxon>
        <taxon>Polyphaga</taxon>
        <taxon>Staphyliniformia</taxon>
        <taxon>Silphidae</taxon>
        <taxon>Nicrophorinae</taxon>
        <taxon>Nicrophorus</taxon>
    </lineage>
</organism>
<dbReference type="SUPFAM" id="SSF53955">
    <property type="entry name" value="Lysozyme-like"/>
    <property type="match status" value="1"/>
</dbReference>
<sequence length="255" mass="29339">MESMGRRGIQIIVVCAVLTTLASGKVYDRCELARELLDVHEIPEHQVATWVCLARHESEYNTSALNPGSGDHGLFQISELYWCSPHGYACGVPCRDLRDDDIEDDVICARRIHREHKRLSGDGFNAWVVYNAYCKDQYYVQSLVEDCFTAETRLMKNKVSMIPTTATPKPTTRWTTTSKPTTRWTTSPKSTIKYYQTTTSRIWTTQKKTTKYTTKRPTTFQYKYSKPTTATSSKQQDYTYSIRKTGFVFTRTSLQ</sequence>
<keyword evidence="7" id="KW-0732">Signal</keyword>
<dbReference type="PANTHER" id="PTHR11407">
    <property type="entry name" value="LYSOZYME C"/>
    <property type="match status" value="1"/>
</dbReference>
<dbReference type="InterPro" id="IPR023346">
    <property type="entry name" value="Lysozyme-like_dom_sf"/>
</dbReference>
<evidence type="ECO:0000256" key="3">
    <source>
        <dbReference type="ARBA" id="ARBA00022638"/>
    </source>
</evidence>
<evidence type="ECO:0000256" key="5">
    <source>
        <dbReference type="ARBA" id="ARBA00023295"/>
    </source>
</evidence>
<dbReference type="Gene3D" id="1.10.530.10">
    <property type="match status" value="1"/>
</dbReference>
<accession>A0ABM1N4X0</accession>